<evidence type="ECO:0000256" key="6">
    <source>
        <dbReference type="PROSITE-ProRule" id="PRU00283"/>
    </source>
</evidence>
<dbReference type="EMBL" id="GL376613">
    <property type="status" value="NOT_ANNOTATED_CDS"/>
    <property type="molecule type" value="Genomic_DNA"/>
</dbReference>
<dbReference type="InParanoid" id="K3WUH1"/>
<feature type="domain" description="Kinesin motor" evidence="8">
    <location>
        <begin position="11"/>
        <end position="348"/>
    </location>
</feature>
<evidence type="ECO:0000313" key="9">
    <source>
        <dbReference type="EnsemblProtists" id="PYU1_T008618"/>
    </source>
</evidence>
<dbReference type="GO" id="GO:0007018">
    <property type="term" value="P:microtubule-based movement"/>
    <property type="evidence" value="ECO:0007669"/>
    <property type="project" value="InterPro"/>
</dbReference>
<feature type="binding site" evidence="6">
    <location>
        <begin position="105"/>
        <end position="112"/>
    </location>
    <ligand>
        <name>ATP</name>
        <dbReference type="ChEBI" id="CHEBI:30616"/>
    </ligand>
</feature>
<comment type="similarity">
    <text evidence="1">Belongs to the TRAFAC class myosin-kinesin ATPase superfamily. Kinesin family. KIN-14 subfamily.</text>
</comment>
<dbReference type="GO" id="GO:0005524">
    <property type="term" value="F:ATP binding"/>
    <property type="evidence" value="ECO:0007669"/>
    <property type="project" value="UniProtKB-UniRule"/>
</dbReference>
<dbReference type="HOGENOM" id="CLU_001485_2_2_1"/>
<dbReference type="GO" id="GO:0005874">
    <property type="term" value="C:microtubule"/>
    <property type="evidence" value="ECO:0007669"/>
    <property type="project" value="UniProtKB-KW"/>
</dbReference>
<evidence type="ECO:0000256" key="5">
    <source>
        <dbReference type="ARBA" id="ARBA00023175"/>
    </source>
</evidence>
<dbReference type="Gene3D" id="3.40.850.10">
    <property type="entry name" value="Kinesin motor domain"/>
    <property type="match status" value="1"/>
</dbReference>
<evidence type="ECO:0000259" key="8">
    <source>
        <dbReference type="PROSITE" id="PS50067"/>
    </source>
</evidence>
<dbReference type="InterPro" id="IPR019821">
    <property type="entry name" value="Kinesin_motor_CS"/>
</dbReference>
<keyword evidence="2 7" id="KW-0493">Microtubule</keyword>
<keyword evidence="4 6" id="KW-0067">ATP-binding</keyword>
<evidence type="ECO:0000256" key="1">
    <source>
        <dbReference type="ARBA" id="ARBA00010899"/>
    </source>
</evidence>
<dbReference type="PROSITE" id="PS00411">
    <property type="entry name" value="KINESIN_MOTOR_1"/>
    <property type="match status" value="1"/>
</dbReference>
<dbReference type="Proteomes" id="UP000019132">
    <property type="component" value="Unassembled WGS sequence"/>
</dbReference>
<name>K3WUH1_GLOUD</name>
<dbReference type="PANTHER" id="PTHR47972:SF45">
    <property type="entry name" value="PROTEIN CLARET SEGREGATIONAL"/>
    <property type="match status" value="1"/>
</dbReference>
<dbReference type="GO" id="GO:0008017">
    <property type="term" value="F:microtubule binding"/>
    <property type="evidence" value="ECO:0007669"/>
    <property type="project" value="InterPro"/>
</dbReference>
<reference evidence="9" key="3">
    <citation type="submission" date="2015-02" db="UniProtKB">
        <authorList>
            <consortium name="EnsemblProtists"/>
        </authorList>
    </citation>
    <scope>IDENTIFICATION</scope>
    <source>
        <strain evidence="9">DAOM BR144</strain>
    </source>
</reference>
<dbReference type="PROSITE" id="PS50067">
    <property type="entry name" value="KINESIN_MOTOR_2"/>
    <property type="match status" value="1"/>
</dbReference>
<evidence type="ECO:0000256" key="7">
    <source>
        <dbReference type="RuleBase" id="RU000394"/>
    </source>
</evidence>
<sequence length="363" mass="39865">MHNTIQELRGNVRVFARTRPFLPSDRLNERDPDALVPAISCEYDGQTMKLKRPGKTASSSEPELYTFSFDKVFAPSMGQDAVFEEVSEFVQSSLDGYHVCLFSYGQTGSGKTHTMQGSGNGQMRGIIPRSIEKVLHECEVLKLQGWNYTVQVSFLEIYNETLKDLLAGKDSGDSKLGIKKDAKGGVYVPDLTMVDVTAMEQVEALMERASRARSVACTDMNSQSSRSHSVFTLHLQGVNEAEGVSLDGKLNLVDLAGSERASRSNVSGDRLKETQAINKSLSCLADVFTAIGNKSSHIPFRNSKLTYLLQTSLSGDGKTLMMVNLSPTLESASESLCSLRFAKQVNQCELGKPKRQIKSKKDP</sequence>
<dbReference type="SUPFAM" id="SSF52540">
    <property type="entry name" value="P-loop containing nucleoside triphosphate hydrolases"/>
    <property type="match status" value="1"/>
</dbReference>
<evidence type="ECO:0000256" key="4">
    <source>
        <dbReference type="ARBA" id="ARBA00022840"/>
    </source>
</evidence>
<dbReference type="STRING" id="431595.K3WUH1"/>
<keyword evidence="3 6" id="KW-0547">Nucleotide-binding</keyword>
<keyword evidence="10" id="KW-1185">Reference proteome</keyword>
<dbReference type="SMART" id="SM00129">
    <property type="entry name" value="KISc"/>
    <property type="match status" value="1"/>
</dbReference>
<dbReference type="InterPro" id="IPR027640">
    <property type="entry name" value="Kinesin-like_fam"/>
</dbReference>
<evidence type="ECO:0000256" key="3">
    <source>
        <dbReference type="ARBA" id="ARBA00022741"/>
    </source>
</evidence>
<organism evidence="9 10">
    <name type="scientific">Globisporangium ultimum (strain ATCC 200006 / CBS 805.95 / DAOM BR144)</name>
    <name type="common">Pythium ultimum</name>
    <dbReference type="NCBI Taxonomy" id="431595"/>
    <lineage>
        <taxon>Eukaryota</taxon>
        <taxon>Sar</taxon>
        <taxon>Stramenopiles</taxon>
        <taxon>Oomycota</taxon>
        <taxon>Peronosporomycetes</taxon>
        <taxon>Pythiales</taxon>
        <taxon>Pythiaceae</taxon>
        <taxon>Globisporangium</taxon>
    </lineage>
</organism>
<dbReference type="CDD" id="cd01366">
    <property type="entry name" value="KISc_C_terminal"/>
    <property type="match status" value="1"/>
</dbReference>
<protein>
    <recommendedName>
        <fullName evidence="7">Kinesin-like protein</fullName>
    </recommendedName>
</protein>
<reference evidence="10" key="2">
    <citation type="submission" date="2010-04" db="EMBL/GenBank/DDBJ databases">
        <authorList>
            <person name="Buell R."/>
            <person name="Hamilton J."/>
            <person name="Hostetler J."/>
        </authorList>
    </citation>
    <scope>NUCLEOTIDE SEQUENCE [LARGE SCALE GENOMIC DNA]</scope>
    <source>
        <strain evidence="10">DAOM:BR144</strain>
    </source>
</reference>
<dbReference type="OMA" id="CIGMSGV"/>
<keyword evidence="5 6" id="KW-0505">Motor protein</keyword>
<evidence type="ECO:0000313" key="10">
    <source>
        <dbReference type="Proteomes" id="UP000019132"/>
    </source>
</evidence>
<dbReference type="eggNOG" id="KOG0239">
    <property type="taxonomic scope" value="Eukaryota"/>
</dbReference>
<dbReference type="PANTHER" id="PTHR47972">
    <property type="entry name" value="KINESIN-LIKE PROTEIN KLP-3"/>
    <property type="match status" value="1"/>
</dbReference>
<reference evidence="10" key="1">
    <citation type="journal article" date="2010" name="Genome Biol.">
        <title>Genome sequence of the necrotrophic plant pathogen Pythium ultimum reveals original pathogenicity mechanisms and effector repertoire.</title>
        <authorList>
            <person name="Levesque C.A."/>
            <person name="Brouwer H."/>
            <person name="Cano L."/>
            <person name="Hamilton J.P."/>
            <person name="Holt C."/>
            <person name="Huitema E."/>
            <person name="Raffaele S."/>
            <person name="Robideau G.P."/>
            <person name="Thines M."/>
            <person name="Win J."/>
            <person name="Zerillo M.M."/>
            <person name="Beakes G.W."/>
            <person name="Boore J.L."/>
            <person name="Busam D."/>
            <person name="Dumas B."/>
            <person name="Ferriera S."/>
            <person name="Fuerstenberg S.I."/>
            <person name="Gachon C.M."/>
            <person name="Gaulin E."/>
            <person name="Govers F."/>
            <person name="Grenville-Briggs L."/>
            <person name="Horner N."/>
            <person name="Hostetler J."/>
            <person name="Jiang R.H."/>
            <person name="Johnson J."/>
            <person name="Krajaejun T."/>
            <person name="Lin H."/>
            <person name="Meijer H.J."/>
            <person name="Moore B."/>
            <person name="Morris P."/>
            <person name="Phuntmart V."/>
            <person name="Puiu D."/>
            <person name="Shetty J."/>
            <person name="Stajich J.E."/>
            <person name="Tripathy S."/>
            <person name="Wawra S."/>
            <person name="van West P."/>
            <person name="Whitty B.R."/>
            <person name="Coutinho P.M."/>
            <person name="Henrissat B."/>
            <person name="Martin F."/>
            <person name="Thomas P.D."/>
            <person name="Tyler B.M."/>
            <person name="De Vries R.P."/>
            <person name="Kamoun S."/>
            <person name="Yandell M."/>
            <person name="Tisserat N."/>
            <person name="Buell C.R."/>
        </authorList>
    </citation>
    <scope>NUCLEOTIDE SEQUENCE</scope>
    <source>
        <strain evidence="10">DAOM:BR144</strain>
    </source>
</reference>
<dbReference type="InterPro" id="IPR036961">
    <property type="entry name" value="Kinesin_motor_dom_sf"/>
</dbReference>
<evidence type="ECO:0000256" key="2">
    <source>
        <dbReference type="ARBA" id="ARBA00022701"/>
    </source>
</evidence>
<dbReference type="AlphaFoldDB" id="K3WUH1"/>
<dbReference type="Pfam" id="PF00225">
    <property type="entry name" value="Kinesin"/>
    <property type="match status" value="1"/>
</dbReference>
<dbReference type="VEuPathDB" id="FungiDB:PYU1_G008601"/>
<proteinExistence type="inferred from homology"/>
<dbReference type="PRINTS" id="PR00380">
    <property type="entry name" value="KINESINHEAVY"/>
</dbReference>
<dbReference type="InterPro" id="IPR027417">
    <property type="entry name" value="P-loop_NTPase"/>
</dbReference>
<dbReference type="GO" id="GO:0003777">
    <property type="term" value="F:microtubule motor activity"/>
    <property type="evidence" value="ECO:0007669"/>
    <property type="project" value="InterPro"/>
</dbReference>
<accession>K3WUH1</accession>
<dbReference type="InterPro" id="IPR001752">
    <property type="entry name" value="Kinesin_motor_dom"/>
</dbReference>
<dbReference type="EnsemblProtists" id="PYU1_T008618">
    <property type="protein sequence ID" value="PYU1_T008618"/>
    <property type="gene ID" value="PYU1_G008601"/>
</dbReference>